<evidence type="ECO:0000313" key="3">
    <source>
        <dbReference type="EMBL" id="KAH3741715.1"/>
    </source>
</evidence>
<comment type="subcellular location">
    <subcellularLocation>
        <location evidence="1">Nucleus</location>
    </subcellularLocation>
</comment>
<comment type="caution">
    <text evidence="3">The sequence shown here is derived from an EMBL/GenBank/DDBJ whole genome shotgun (WGS) entry which is preliminary data.</text>
</comment>
<keyword evidence="1" id="KW-0238">DNA-binding</keyword>
<name>A0A9D4I064_DREPO</name>
<dbReference type="AlphaFoldDB" id="A0A9D4I064"/>
<evidence type="ECO:0000256" key="1">
    <source>
        <dbReference type="PROSITE-ProRule" id="PRU00108"/>
    </source>
</evidence>
<keyword evidence="4" id="KW-1185">Reference proteome</keyword>
<sequence>MKVNRRTTFTLRVRLPIKLGLSGDIILIWFKNRRAKTRNTDTDTRTTGTDKGRNLTSNIRLAKKNTCDDDDDDVCKIMPKQRNKRLRCVDRGCRTERQRQFLARRKTAIQTPLGINPEVIYCDNYNLLCPYHHKYCDTYNLLCPYHHKYCDTYNLLCPYHYKLLR</sequence>
<dbReference type="GO" id="GO:0003677">
    <property type="term" value="F:DNA binding"/>
    <property type="evidence" value="ECO:0007669"/>
    <property type="project" value="UniProtKB-UniRule"/>
</dbReference>
<proteinExistence type="predicted"/>
<dbReference type="EMBL" id="JAIWYP010000011">
    <property type="protein sequence ID" value="KAH3741715.1"/>
    <property type="molecule type" value="Genomic_DNA"/>
</dbReference>
<dbReference type="SUPFAM" id="SSF46689">
    <property type="entry name" value="Homeodomain-like"/>
    <property type="match status" value="1"/>
</dbReference>
<reference evidence="3" key="1">
    <citation type="journal article" date="2019" name="bioRxiv">
        <title>The Genome of the Zebra Mussel, Dreissena polymorpha: A Resource for Invasive Species Research.</title>
        <authorList>
            <person name="McCartney M.A."/>
            <person name="Auch B."/>
            <person name="Kono T."/>
            <person name="Mallez S."/>
            <person name="Zhang Y."/>
            <person name="Obille A."/>
            <person name="Becker A."/>
            <person name="Abrahante J.E."/>
            <person name="Garbe J."/>
            <person name="Badalamenti J.P."/>
            <person name="Herman A."/>
            <person name="Mangelson H."/>
            <person name="Liachko I."/>
            <person name="Sullivan S."/>
            <person name="Sone E.D."/>
            <person name="Koren S."/>
            <person name="Silverstein K.A.T."/>
            <person name="Beckman K.B."/>
            <person name="Gohl D.M."/>
        </authorList>
    </citation>
    <scope>NUCLEOTIDE SEQUENCE</scope>
    <source>
        <strain evidence="3">Duluth1</strain>
        <tissue evidence="3">Whole animal</tissue>
    </source>
</reference>
<accession>A0A9D4I064</accession>
<evidence type="ECO:0000313" key="4">
    <source>
        <dbReference type="Proteomes" id="UP000828390"/>
    </source>
</evidence>
<dbReference type="PROSITE" id="PS50071">
    <property type="entry name" value="HOMEOBOX_2"/>
    <property type="match status" value="1"/>
</dbReference>
<feature type="domain" description="Homeobox" evidence="2">
    <location>
        <begin position="1"/>
        <end position="40"/>
    </location>
</feature>
<keyword evidence="1" id="KW-0371">Homeobox</keyword>
<keyword evidence="1" id="KW-0539">Nucleus</keyword>
<dbReference type="InterPro" id="IPR009057">
    <property type="entry name" value="Homeodomain-like_sf"/>
</dbReference>
<feature type="DNA-binding region" description="Homeobox" evidence="1">
    <location>
        <begin position="3"/>
        <end position="41"/>
    </location>
</feature>
<reference evidence="3" key="2">
    <citation type="submission" date="2020-11" db="EMBL/GenBank/DDBJ databases">
        <authorList>
            <person name="McCartney M.A."/>
            <person name="Auch B."/>
            <person name="Kono T."/>
            <person name="Mallez S."/>
            <person name="Becker A."/>
            <person name="Gohl D.M."/>
            <person name="Silverstein K.A.T."/>
            <person name="Koren S."/>
            <person name="Bechman K.B."/>
            <person name="Herman A."/>
            <person name="Abrahante J.E."/>
            <person name="Garbe J."/>
        </authorList>
    </citation>
    <scope>NUCLEOTIDE SEQUENCE</scope>
    <source>
        <strain evidence="3">Duluth1</strain>
        <tissue evidence="3">Whole animal</tissue>
    </source>
</reference>
<dbReference type="GO" id="GO:0005634">
    <property type="term" value="C:nucleus"/>
    <property type="evidence" value="ECO:0007669"/>
    <property type="project" value="UniProtKB-SubCell"/>
</dbReference>
<gene>
    <name evidence="3" type="ORF">DPMN_048440</name>
</gene>
<evidence type="ECO:0000259" key="2">
    <source>
        <dbReference type="PROSITE" id="PS50071"/>
    </source>
</evidence>
<dbReference type="Proteomes" id="UP000828390">
    <property type="component" value="Unassembled WGS sequence"/>
</dbReference>
<protein>
    <recommendedName>
        <fullName evidence="2">Homeobox domain-containing protein</fullName>
    </recommendedName>
</protein>
<dbReference type="InterPro" id="IPR001356">
    <property type="entry name" value="HD"/>
</dbReference>
<organism evidence="3 4">
    <name type="scientific">Dreissena polymorpha</name>
    <name type="common">Zebra mussel</name>
    <name type="synonym">Mytilus polymorpha</name>
    <dbReference type="NCBI Taxonomy" id="45954"/>
    <lineage>
        <taxon>Eukaryota</taxon>
        <taxon>Metazoa</taxon>
        <taxon>Spiralia</taxon>
        <taxon>Lophotrochozoa</taxon>
        <taxon>Mollusca</taxon>
        <taxon>Bivalvia</taxon>
        <taxon>Autobranchia</taxon>
        <taxon>Heteroconchia</taxon>
        <taxon>Euheterodonta</taxon>
        <taxon>Imparidentia</taxon>
        <taxon>Neoheterodontei</taxon>
        <taxon>Myida</taxon>
        <taxon>Dreissenoidea</taxon>
        <taxon>Dreissenidae</taxon>
        <taxon>Dreissena</taxon>
    </lineage>
</organism>